<dbReference type="EMBL" id="AEIU01000065">
    <property type="protein sequence ID" value="EFP97104.1"/>
    <property type="molecule type" value="Genomic_DNA"/>
</dbReference>
<accession>E3BIJ5</accession>
<protein>
    <submittedName>
        <fullName evidence="2">Uncharacterized protein</fullName>
    </submittedName>
</protein>
<reference evidence="2 3" key="1">
    <citation type="journal article" date="2012" name="Int. J. Syst. Evol. Microbiol.">
        <title>Vibrio caribbeanicus sp. nov., isolated from the marine sponge Scleritoderma cyanea.</title>
        <authorList>
            <person name="Hoffmann M."/>
            <person name="Monday S.R."/>
            <person name="Allard M.W."/>
            <person name="Strain E.A."/>
            <person name="Whittaker P."/>
            <person name="Naum M."/>
            <person name="McCarthy P.J."/>
            <person name="Lopez J.V."/>
            <person name="Fischer M."/>
            <person name="Brown E.W."/>
        </authorList>
    </citation>
    <scope>NUCLEOTIDE SEQUENCE [LARGE SCALE GENOMIC DNA]</scope>
    <source>
        <strain evidence="2 3">ATCC BAA-2122</strain>
    </source>
</reference>
<keyword evidence="1" id="KW-0472">Membrane</keyword>
<keyword evidence="1" id="KW-0812">Transmembrane</keyword>
<gene>
    <name evidence="2" type="ORF">VIBC2010_06689</name>
</gene>
<dbReference type="Proteomes" id="UP000002943">
    <property type="component" value="Unassembled WGS sequence"/>
</dbReference>
<dbReference type="STRING" id="796620.VIBC2010_06689"/>
<comment type="caution">
    <text evidence="2">The sequence shown here is derived from an EMBL/GenBank/DDBJ whole genome shotgun (WGS) entry which is preliminary data.</text>
</comment>
<feature type="transmembrane region" description="Helical" evidence="1">
    <location>
        <begin position="25"/>
        <end position="44"/>
    </location>
</feature>
<organism evidence="2 3">
    <name type="scientific">Vibrio caribbeanicus ATCC BAA-2122</name>
    <dbReference type="NCBI Taxonomy" id="796620"/>
    <lineage>
        <taxon>Bacteria</taxon>
        <taxon>Pseudomonadati</taxon>
        <taxon>Pseudomonadota</taxon>
        <taxon>Gammaproteobacteria</taxon>
        <taxon>Vibrionales</taxon>
        <taxon>Vibrionaceae</taxon>
        <taxon>Vibrio</taxon>
    </lineage>
</organism>
<evidence type="ECO:0000256" key="1">
    <source>
        <dbReference type="SAM" id="Phobius"/>
    </source>
</evidence>
<keyword evidence="3" id="KW-1185">Reference proteome</keyword>
<sequence length="52" mass="5550">MPLFSESAAIAGDALKHINENNKGLVYIVWSPIFAGLLSFLQCASARNLNGS</sequence>
<keyword evidence="1" id="KW-1133">Transmembrane helix</keyword>
<name>E3BIJ5_9VIBR</name>
<evidence type="ECO:0000313" key="3">
    <source>
        <dbReference type="Proteomes" id="UP000002943"/>
    </source>
</evidence>
<proteinExistence type="predicted"/>
<dbReference type="AlphaFoldDB" id="E3BIJ5"/>
<evidence type="ECO:0000313" key="2">
    <source>
        <dbReference type="EMBL" id="EFP97104.1"/>
    </source>
</evidence>